<keyword evidence="1" id="KW-1133">Transmembrane helix</keyword>
<evidence type="ECO:0000313" key="2">
    <source>
        <dbReference type="EMBL" id="KJF18364.1"/>
    </source>
</evidence>
<protein>
    <recommendedName>
        <fullName evidence="4">DUF1634 domain-containing protein</fullName>
    </recommendedName>
</protein>
<evidence type="ECO:0000313" key="3">
    <source>
        <dbReference type="Proteomes" id="UP000032360"/>
    </source>
</evidence>
<feature type="transmembrane region" description="Helical" evidence="1">
    <location>
        <begin position="125"/>
        <end position="144"/>
    </location>
</feature>
<organism evidence="2 3">
    <name type="scientific">Acidithrix ferrooxidans</name>
    <dbReference type="NCBI Taxonomy" id="1280514"/>
    <lineage>
        <taxon>Bacteria</taxon>
        <taxon>Bacillati</taxon>
        <taxon>Actinomycetota</taxon>
        <taxon>Acidimicrobiia</taxon>
        <taxon>Acidimicrobiales</taxon>
        <taxon>Acidimicrobiaceae</taxon>
        <taxon>Acidithrix</taxon>
    </lineage>
</organism>
<accession>A0A0D8HKI1</accession>
<reference evidence="2 3" key="1">
    <citation type="submission" date="2015-01" db="EMBL/GenBank/DDBJ databases">
        <title>Draft genome of the acidophilic iron oxidizer Acidithrix ferrooxidans strain Py-F3.</title>
        <authorList>
            <person name="Poehlein A."/>
            <person name="Eisen S."/>
            <person name="Schloemann M."/>
            <person name="Johnson B.D."/>
            <person name="Daniel R."/>
            <person name="Muehling M."/>
        </authorList>
    </citation>
    <scope>NUCLEOTIDE SEQUENCE [LARGE SCALE GENOMIC DNA]</scope>
    <source>
        <strain evidence="2 3">Py-F3</strain>
    </source>
</reference>
<evidence type="ECO:0008006" key="4">
    <source>
        <dbReference type="Google" id="ProtNLM"/>
    </source>
</evidence>
<dbReference type="AlphaFoldDB" id="A0A0D8HKI1"/>
<keyword evidence="3" id="KW-1185">Reference proteome</keyword>
<sequence>MRLTRRPPETEEQAKVMNEKIRMTEITISLVLRIGVALSVAIFIVGLVVMFAHHPAYAKLSGSLSFHSLTSPSSQFPHSFSGLWNSLAKGQGRGIIVLGTMVLIITPVLRVAVAIVSFSIEKDPAMTIVTIYVFAVLILSFFLAGA</sequence>
<dbReference type="RefSeq" id="WP_052604516.1">
    <property type="nucleotide sequence ID" value="NZ_JXYS01000018.1"/>
</dbReference>
<dbReference type="OrthoDB" id="1072981at2"/>
<comment type="caution">
    <text evidence="2">The sequence shown here is derived from an EMBL/GenBank/DDBJ whole genome shotgun (WGS) entry which is preliminary data.</text>
</comment>
<dbReference type="Proteomes" id="UP000032360">
    <property type="component" value="Unassembled WGS sequence"/>
</dbReference>
<evidence type="ECO:0000256" key="1">
    <source>
        <dbReference type="SAM" id="Phobius"/>
    </source>
</evidence>
<dbReference type="STRING" id="1280514.AXFE_07520"/>
<dbReference type="InterPro" id="IPR012861">
    <property type="entry name" value="DUF1634"/>
</dbReference>
<feature type="transmembrane region" description="Helical" evidence="1">
    <location>
        <begin position="95"/>
        <end position="118"/>
    </location>
</feature>
<feature type="transmembrane region" description="Helical" evidence="1">
    <location>
        <begin position="30"/>
        <end position="52"/>
    </location>
</feature>
<gene>
    <name evidence="2" type="ORF">AXFE_07520</name>
</gene>
<name>A0A0D8HKI1_9ACTN</name>
<proteinExistence type="predicted"/>
<dbReference type="Pfam" id="PF07843">
    <property type="entry name" value="DUF1634"/>
    <property type="match status" value="1"/>
</dbReference>
<dbReference type="EMBL" id="JXYS01000018">
    <property type="protein sequence ID" value="KJF18364.1"/>
    <property type="molecule type" value="Genomic_DNA"/>
</dbReference>
<keyword evidence="1" id="KW-0812">Transmembrane</keyword>
<keyword evidence="1" id="KW-0472">Membrane</keyword>